<evidence type="ECO:0000313" key="3">
    <source>
        <dbReference type="RefSeq" id="XP_022287641.1"/>
    </source>
</evidence>
<protein>
    <submittedName>
        <fullName evidence="3">Uncharacterized protein LOC111100247</fullName>
    </submittedName>
</protein>
<reference evidence="3" key="1">
    <citation type="submission" date="2025-08" db="UniProtKB">
        <authorList>
            <consortium name="RefSeq"/>
        </authorList>
    </citation>
    <scope>IDENTIFICATION</scope>
    <source>
        <tissue evidence="3">Whole sample</tissue>
    </source>
</reference>
<dbReference type="Proteomes" id="UP000694844">
    <property type="component" value="Chromosome 6"/>
</dbReference>
<name>A0A8B8A864_CRAVI</name>
<keyword evidence="2" id="KW-1185">Reference proteome</keyword>
<dbReference type="AlphaFoldDB" id="A0A8B8A864"/>
<dbReference type="RefSeq" id="XP_022287641.1">
    <property type="nucleotide sequence ID" value="XM_022431933.1"/>
</dbReference>
<keyword evidence="1" id="KW-0812">Transmembrane</keyword>
<organism evidence="2 3">
    <name type="scientific">Crassostrea virginica</name>
    <name type="common">Eastern oyster</name>
    <dbReference type="NCBI Taxonomy" id="6565"/>
    <lineage>
        <taxon>Eukaryota</taxon>
        <taxon>Metazoa</taxon>
        <taxon>Spiralia</taxon>
        <taxon>Lophotrochozoa</taxon>
        <taxon>Mollusca</taxon>
        <taxon>Bivalvia</taxon>
        <taxon>Autobranchia</taxon>
        <taxon>Pteriomorphia</taxon>
        <taxon>Ostreida</taxon>
        <taxon>Ostreoidea</taxon>
        <taxon>Ostreidae</taxon>
        <taxon>Crassostrea</taxon>
    </lineage>
</organism>
<accession>A0A8B8A864</accession>
<keyword evidence="1" id="KW-0472">Membrane</keyword>
<dbReference type="GeneID" id="111100247"/>
<keyword evidence="1" id="KW-1133">Transmembrane helix</keyword>
<evidence type="ECO:0000256" key="1">
    <source>
        <dbReference type="SAM" id="Phobius"/>
    </source>
</evidence>
<dbReference type="KEGG" id="cvn:111100247"/>
<evidence type="ECO:0000313" key="2">
    <source>
        <dbReference type="Proteomes" id="UP000694844"/>
    </source>
</evidence>
<feature type="transmembrane region" description="Helical" evidence="1">
    <location>
        <begin position="113"/>
        <end position="135"/>
    </location>
</feature>
<sequence length="142" mass="16200">MVTRVRKYVFVLKKDVMFLQDVLTETPKPTMKIPTNKNSLKTKLVQTKPITFNVIRNMTESPEPDLVPSNILYTNAKEFTTKQPNGDSRRFSTAGENNESFEKSSKNRSWIKVIIILLSVVVCVLLVIHIALLTIQRKCTCS</sequence>
<proteinExistence type="predicted"/>
<gene>
    <name evidence="3" type="primary">LOC111100247</name>
</gene>